<comment type="caution">
    <text evidence="3">The sequence shown here is derived from an EMBL/GenBank/DDBJ whole genome shotgun (WGS) entry which is preliminary data.</text>
</comment>
<organism evidence="3 4">
    <name type="scientific">Actinomadura syzygii</name>
    <dbReference type="NCBI Taxonomy" id="1427538"/>
    <lineage>
        <taxon>Bacteria</taxon>
        <taxon>Bacillati</taxon>
        <taxon>Actinomycetota</taxon>
        <taxon>Actinomycetes</taxon>
        <taxon>Streptosporangiales</taxon>
        <taxon>Thermomonosporaceae</taxon>
        <taxon>Actinomadura</taxon>
    </lineage>
</organism>
<protein>
    <submittedName>
        <fullName evidence="3">ATP-binding protein</fullName>
    </submittedName>
</protein>
<dbReference type="Gene3D" id="3.30.565.10">
    <property type="entry name" value="Histidine kinase-like ATPase, C-terminal domain"/>
    <property type="match status" value="1"/>
</dbReference>
<keyword evidence="4" id="KW-1185">Reference proteome</keyword>
<keyword evidence="1" id="KW-0418">Kinase</keyword>
<keyword evidence="3" id="KW-0547">Nucleotide-binding</keyword>
<dbReference type="GO" id="GO:0005524">
    <property type="term" value="F:ATP binding"/>
    <property type="evidence" value="ECO:0007669"/>
    <property type="project" value="UniProtKB-KW"/>
</dbReference>
<feature type="domain" description="Histidine kinase/HSP90-like ATPase" evidence="2">
    <location>
        <begin position="23"/>
        <end position="129"/>
    </location>
</feature>
<keyword evidence="3" id="KW-0067">ATP-binding</keyword>
<dbReference type="EMBL" id="VSFF01000013">
    <property type="protein sequence ID" value="TYC09916.1"/>
    <property type="molecule type" value="Genomic_DNA"/>
</dbReference>
<gene>
    <name evidence="3" type="ORF">FXF65_32925</name>
</gene>
<dbReference type="InterPro" id="IPR050267">
    <property type="entry name" value="Anti-sigma-factor_SerPK"/>
</dbReference>
<keyword evidence="1" id="KW-0723">Serine/threonine-protein kinase</keyword>
<dbReference type="RefSeq" id="WP_148353966.1">
    <property type="nucleotide sequence ID" value="NZ_JBHSBF010000005.1"/>
</dbReference>
<dbReference type="Pfam" id="PF13581">
    <property type="entry name" value="HATPase_c_2"/>
    <property type="match status" value="1"/>
</dbReference>
<evidence type="ECO:0000259" key="2">
    <source>
        <dbReference type="Pfam" id="PF13581"/>
    </source>
</evidence>
<dbReference type="SUPFAM" id="SSF55874">
    <property type="entry name" value="ATPase domain of HSP90 chaperone/DNA topoisomerase II/histidine kinase"/>
    <property type="match status" value="1"/>
</dbReference>
<sequence length="132" mass="14480">MPAVLVAPESPALVLEPSEYAPAKARRYLTERFAELGLGDDFVGRVVVTELVTNAYKHVGIGRIIVRVLPDVRLNLAVIEVWDEGIALPVVRGENDDAEDGRGLLLMAQLVHDWGVRRIGGEGKVVWARCAR</sequence>
<dbReference type="InterPro" id="IPR036890">
    <property type="entry name" value="HATPase_C_sf"/>
</dbReference>
<accession>A0A5D0TX37</accession>
<dbReference type="AlphaFoldDB" id="A0A5D0TX37"/>
<dbReference type="Proteomes" id="UP000322634">
    <property type="component" value="Unassembled WGS sequence"/>
</dbReference>
<dbReference type="CDD" id="cd16936">
    <property type="entry name" value="HATPase_RsbW-like"/>
    <property type="match status" value="1"/>
</dbReference>
<dbReference type="OrthoDB" id="3474366at2"/>
<dbReference type="GO" id="GO:0004674">
    <property type="term" value="F:protein serine/threonine kinase activity"/>
    <property type="evidence" value="ECO:0007669"/>
    <property type="project" value="UniProtKB-KW"/>
</dbReference>
<dbReference type="InterPro" id="IPR003594">
    <property type="entry name" value="HATPase_dom"/>
</dbReference>
<proteinExistence type="predicted"/>
<name>A0A5D0TX37_9ACTN</name>
<reference evidence="3 4" key="1">
    <citation type="submission" date="2019-08" db="EMBL/GenBank/DDBJ databases">
        <title>Actinomadura sp. nov. CYP1-5 isolated from mountain soil.</title>
        <authorList>
            <person name="Songsumanus A."/>
            <person name="Kuncharoen N."/>
            <person name="Kudo T."/>
            <person name="Yuki M."/>
            <person name="Igarashi Y."/>
            <person name="Tanasupawat S."/>
        </authorList>
    </citation>
    <scope>NUCLEOTIDE SEQUENCE [LARGE SCALE GENOMIC DNA]</scope>
    <source>
        <strain evidence="3 4">GKU157</strain>
    </source>
</reference>
<dbReference type="PANTHER" id="PTHR35526:SF3">
    <property type="entry name" value="ANTI-SIGMA-F FACTOR RSBW"/>
    <property type="match status" value="1"/>
</dbReference>
<evidence type="ECO:0000313" key="4">
    <source>
        <dbReference type="Proteomes" id="UP000322634"/>
    </source>
</evidence>
<evidence type="ECO:0000313" key="3">
    <source>
        <dbReference type="EMBL" id="TYC09916.1"/>
    </source>
</evidence>
<dbReference type="PANTHER" id="PTHR35526">
    <property type="entry name" value="ANTI-SIGMA-F FACTOR RSBW-RELATED"/>
    <property type="match status" value="1"/>
</dbReference>
<evidence type="ECO:0000256" key="1">
    <source>
        <dbReference type="ARBA" id="ARBA00022527"/>
    </source>
</evidence>
<keyword evidence="1" id="KW-0808">Transferase</keyword>